<dbReference type="InterPro" id="IPR050235">
    <property type="entry name" value="CK1_Ser-Thr_kinase"/>
</dbReference>
<evidence type="ECO:0000259" key="3">
    <source>
        <dbReference type="PROSITE" id="PS50011"/>
    </source>
</evidence>
<dbReference type="EC" id="2.7.11.1" evidence="1"/>
<dbReference type="Pfam" id="PF00069">
    <property type="entry name" value="Pkinase"/>
    <property type="match status" value="1"/>
</dbReference>
<organism evidence="4 5">
    <name type="scientific">Trametes cubensis</name>
    <dbReference type="NCBI Taxonomy" id="1111947"/>
    <lineage>
        <taxon>Eukaryota</taxon>
        <taxon>Fungi</taxon>
        <taxon>Dikarya</taxon>
        <taxon>Basidiomycota</taxon>
        <taxon>Agaricomycotina</taxon>
        <taxon>Agaricomycetes</taxon>
        <taxon>Polyporales</taxon>
        <taxon>Polyporaceae</taxon>
        <taxon>Trametes</taxon>
    </lineage>
</organism>
<keyword evidence="5" id="KW-1185">Reference proteome</keyword>
<evidence type="ECO:0000256" key="2">
    <source>
        <dbReference type="SAM" id="MobiDB-lite"/>
    </source>
</evidence>
<name>A0AAD7X7S2_9APHY</name>
<dbReference type="Proteomes" id="UP001215151">
    <property type="component" value="Unassembled WGS sequence"/>
</dbReference>
<comment type="caution">
    <text evidence="4">The sequence shown here is derived from an EMBL/GenBank/DDBJ whole genome shotgun (WGS) entry which is preliminary data.</text>
</comment>
<dbReference type="Gene3D" id="1.10.510.10">
    <property type="entry name" value="Transferase(Phosphotransferase) domain 1"/>
    <property type="match status" value="1"/>
</dbReference>
<dbReference type="InterPro" id="IPR000719">
    <property type="entry name" value="Prot_kinase_dom"/>
</dbReference>
<dbReference type="SMART" id="SM00220">
    <property type="entry name" value="S_TKc"/>
    <property type="match status" value="1"/>
</dbReference>
<protein>
    <recommendedName>
        <fullName evidence="1">non-specific serine/threonine protein kinase</fullName>
        <ecNumber evidence="1">2.7.11.1</ecNumber>
    </recommendedName>
</protein>
<dbReference type="EMBL" id="JAPEVG010000369">
    <property type="protein sequence ID" value="KAJ8463822.1"/>
    <property type="molecule type" value="Genomic_DNA"/>
</dbReference>
<dbReference type="InterPro" id="IPR008271">
    <property type="entry name" value="Ser/Thr_kinase_AS"/>
</dbReference>
<gene>
    <name evidence="4" type="ORF">ONZ51_g10000</name>
</gene>
<sequence>MKLYLEKLIDRGGFSRVYLARVTSSSSEWSDHVVVKKAHVTKHVRYPALQHEACALLLLKGHPRIPDVYAWGRSQYYEYLAIEKLGQDVGSVLKTPGGLTLRNLVVLSIQMFDALEHVHAHGIVHCDIKPGNFLFTLDGRQLKLIDFGLARSWRDRATGLHVSESAIPSLLGTIHYASIHVHRHQAPSRRDDLESLAYTIVKLLRGRLPWKDEEPGDVLRSKLFWSGAALCAGYPPVFAELVDYTRALSFEDTPDYERWRRGLRRPMPESLPEDAMYDPEDNGEPRVGMPRVSDVTLRDIADSETDKPVSGEDEDSLPDSDDGWIPTSSWPPPHIIKDIDLIGDEEAIVRAQLERIEEPPAMERYWLEARLVEVMET</sequence>
<dbReference type="GO" id="GO:0005524">
    <property type="term" value="F:ATP binding"/>
    <property type="evidence" value="ECO:0007669"/>
    <property type="project" value="InterPro"/>
</dbReference>
<feature type="domain" description="Protein kinase" evidence="3">
    <location>
        <begin position="3"/>
        <end position="325"/>
    </location>
</feature>
<dbReference type="PROSITE" id="PS50011">
    <property type="entry name" value="PROTEIN_KINASE_DOM"/>
    <property type="match status" value="1"/>
</dbReference>
<dbReference type="PANTHER" id="PTHR11909">
    <property type="entry name" value="CASEIN KINASE-RELATED"/>
    <property type="match status" value="1"/>
</dbReference>
<reference evidence="4" key="1">
    <citation type="submission" date="2022-11" db="EMBL/GenBank/DDBJ databases">
        <title>Genome Sequence of Cubamyces cubensis.</title>
        <authorList>
            <person name="Buettner E."/>
        </authorList>
    </citation>
    <scope>NUCLEOTIDE SEQUENCE</scope>
    <source>
        <strain evidence="4">MPL-01</strain>
    </source>
</reference>
<evidence type="ECO:0000256" key="1">
    <source>
        <dbReference type="ARBA" id="ARBA00012513"/>
    </source>
</evidence>
<proteinExistence type="predicted"/>
<evidence type="ECO:0000313" key="5">
    <source>
        <dbReference type="Proteomes" id="UP001215151"/>
    </source>
</evidence>
<feature type="region of interest" description="Disordered" evidence="2">
    <location>
        <begin position="267"/>
        <end position="329"/>
    </location>
</feature>
<evidence type="ECO:0000313" key="4">
    <source>
        <dbReference type="EMBL" id="KAJ8463822.1"/>
    </source>
</evidence>
<dbReference type="SUPFAM" id="SSF56112">
    <property type="entry name" value="Protein kinase-like (PK-like)"/>
    <property type="match status" value="1"/>
</dbReference>
<dbReference type="AlphaFoldDB" id="A0AAD7X7S2"/>
<dbReference type="InterPro" id="IPR011009">
    <property type="entry name" value="Kinase-like_dom_sf"/>
</dbReference>
<feature type="compositionally biased region" description="Basic and acidic residues" evidence="2">
    <location>
        <begin position="296"/>
        <end position="310"/>
    </location>
</feature>
<feature type="compositionally biased region" description="Acidic residues" evidence="2">
    <location>
        <begin position="271"/>
        <end position="282"/>
    </location>
</feature>
<dbReference type="GO" id="GO:0004674">
    <property type="term" value="F:protein serine/threonine kinase activity"/>
    <property type="evidence" value="ECO:0007669"/>
    <property type="project" value="UniProtKB-EC"/>
</dbReference>
<dbReference type="PROSITE" id="PS00108">
    <property type="entry name" value="PROTEIN_KINASE_ST"/>
    <property type="match status" value="1"/>
</dbReference>
<accession>A0AAD7X7S2</accession>
<feature type="compositionally biased region" description="Acidic residues" evidence="2">
    <location>
        <begin position="311"/>
        <end position="322"/>
    </location>
</feature>